<comment type="similarity">
    <text evidence="1">Belongs to the peptidase C1 family.</text>
</comment>
<feature type="non-terminal residue" evidence="7">
    <location>
        <position position="1"/>
    </location>
</feature>
<evidence type="ECO:0000256" key="4">
    <source>
        <dbReference type="ARBA" id="ARBA00022807"/>
    </source>
</evidence>
<keyword evidence="4" id="KW-0788">Thiol protease</keyword>
<evidence type="ECO:0000256" key="5">
    <source>
        <dbReference type="SAM" id="MobiDB-lite"/>
    </source>
</evidence>
<keyword evidence="3" id="KW-0378">Hydrolase</keyword>
<dbReference type="CDD" id="cd02619">
    <property type="entry name" value="Peptidase_C1"/>
    <property type="match status" value="1"/>
</dbReference>
<evidence type="ECO:0000256" key="3">
    <source>
        <dbReference type="ARBA" id="ARBA00022801"/>
    </source>
</evidence>
<keyword evidence="2" id="KW-0645">Protease</keyword>
<dbReference type="PANTHER" id="PTHR12411">
    <property type="entry name" value="CYSTEINE PROTEASE FAMILY C1-RELATED"/>
    <property type="match status" value="1"/>
</dbReference>
<evidence type="ECO:0000256" key="2">
    <source>
        <dbReference type="ARBA" id="ARBA00022670"/>
    </source>
</evidence>
<gene>
    <name evidence="7" type="ORF">HID58_037345</name>
</gene>
<sequence>KMGKDDLPPLGGKPHGKEKVPNKYRKTAAAARENPPTDQPQPQDDVGEFGDGSGMSKDWRKTPNAMARVIKQKLDICWAIVLTYMLQAITNISNPNDYVEFLYQDLVVHLKLKKKTKKQVQPGLKLANLQKAIDHIAHPGLLKEKSSGAAKAGSKTGFHGKWQFQTEISPSADFIKARVEHSPVAISFEVDTDFHELKKNIYKVGDTTEPLEEGEVEGHAVLIVGYGYTKNRQLFFLVQNSWGDDWGVKGFGRIFIDESSKTTLVYPVVYIRFYHIFRAV</sequence>
<evidence type="ECO:0000313" key="7">
    <source>
        <dbReference type="EMBL" id="KAH0905518.1"/>
    </source>
</evidence>
<evidence type="ECO:0000313" key="8">
    <source>
        <dbReference type="Proteomes" id="UP000824890"/>
    </source>
</evidence>
<dbReference type="InterPro" id="IPR000668">
    <property type="entry name" value="Peptidase_C1A_C"/>
</dbReference>
<protein>
    <recommendedName>
        <fullName evidence="6">Peptidase C1A papain C-terminal domain-containing protein</fullName>
    </recommendedName>
</protein>
<feature type="region of interest" description="Disordered" evidence="5">
    <location>
        <begin position="1"/>
        <end position="60"/>
    </location>
</feature>
<dbReference type="SUPFAM" id="SSF54001">
    <property type="entry name" value="Cysteine proteinases"/>
    <property type="match status" value="1"/>
</dbReference>
<proteinExistence type="inferred from homology"/>
<evidence type="ECO:0000256" key="1">
    <source>
        <dbReference type="ARBA" id="ARBA00008455"/>
    </source>
</evidence>
<dbReference type="Pfam" id="PF00112">
    <property type="entry name" value="Peptidase_C1"/>
    <property type="match status" value="1"/>
</dbReference>
<accession>A0ABQ8BL32</accession>
<dbReference type="Proteomes" id="UP000824890">
    <property type="component" value="Unassembled WGS sequence"/>
</dbReference>
<dbReference type="SMART" id="SM00645">
    <property type="entry name" value="Pept_C1"/>
    <property type="match status" value="1"/>
</dbReference>
<reference evidence="7 8" key="1">
    <citation type="submission" date="2021-05" db="EMBL/GenBank/DDBJ databases">
        <title>Genome Assembly of Synthetic Allotetraploid Brassica napus Reveals Homoeologous Exchanges between Subgenomes.</title>
        <authorList>
            <person name="Davis J.T."/>
        </authorList>
    </citation>
    <scope>NUCLEOTIDE SEQUENCE [LARGE SCALE GENOMIC DNA]</scope>
    <source>
        <strain evidence="8">cv. Da-Ae</strain>
        <tissue evidence="7">Seedling</tissue>
    </source>
</reference>
<name>A0ABQ8BL32_BRANA</name>
<evidence type="ECO:0000259" key="6">
    <source>
        <dbReference type="SMART" id="SM00645"/>
    </source>
</evidence>
<keyword evidence="8" id="KW-1185">Reference proteome</keyword>
<comment type="caution">
    <text evidence="7">The sequence shown here is derived from an EMBL/GenBank/DDBJ whole genome shotgun (WGS) entry which is preliminary data.</text>
</comment>
<feature type="domain" description="Peptidase C1A papain C-terminal" evidence="6">
    <location>
        <begin position="53"/>
        <end position="268"/>
    </location>
</feature>
<dbReference type="InterPro" id="IPR038765">
    <property type="entry name" value="Papain-like_cys_pep_sf"/>
</dbReference>
<dbReference type="EMBL" id="JAGKQM010000010">
    <property type="protein sequence ID" value="KAH0905518.1"/>
    <property type="molecule type" value="Genomic_DNA"/>
</dbReference>
<dbReference type="Gene3D" id="3.90.70.10">
    <property type="entry name" value="Cysteine proteinases"/>
    <property type="match status" value="1"/>
</dbReference>
<dbReference type="InterPro" id="IPR013128">
    <property type="entry name" value="Peptidase_C1A"/>
</dbReference>
<organism evidence="7 8">
    <name type="scientific">Brassica napus</name>
    <name type="common">Rape</name>
    <dbReference type="NCBI Taxonomy" id="3708"/>
    <lineage>
        <taxon>Eukaryota</taxon>
        <taxon>Viridiplantae</taxon>
        <taxon>Streptophyta</taxon>
        <taxon>Embryophyta</taxon>
        <taxon>Tracheophyta</taxon>
        <taxon>Spermatophyta</taxon>
        <taxon>Magnoliopsida</taxon>
        <taxon>eudicotyledons</taxon>
        <taxon>Gunneridae</taxon>
        <taxon>Pentapetalae</taxon>
        <taxon>rosids</taxon>
        <taxon>malvids</taxon>
        <taxon>Brassicales</taxon>
        <taxon>Brassicaceae</taxon>
        <taxon>Brassiceae</taxon>
        <taxon>Brassica</taxon>
    </lineage>
</organism>